<dbReference type="RefSeq" id="XP_019051089.1">
    <property type="nucleotide sequence ID" value="XM_019188211.1"/>
</dbReference>
<feature type="region of interest" description="Disordered" evidence="1">
    <location>
        <begin position="1"/>
        <end position="60"/>
    </location>
</feature>
<reference evidence="2" key="1">
    <citation type="submission" date="2013-07" db="EMBL/GenBank/DDBJ databases">
        <title>The Genome Sequence of Cryptococcus bestiolae CBS10118.</title>
        <authorList>
            <consortium name="The Broad Institute Genome Sequencing Platform"/>
            <person name="Cuomo C."/>
            <person name="Litvintseva A."/>
            <person name="Chen Y."/>
            <person name="Heitman J."/>
            <person name="Sun S."/>
            <person name="Springer D."/>
            <person name="Dromer F."/>
            <person name="Young S.K."/>
            <person name="Zeng Q."/>
            <person name="Gargeya S."/>
            <person name="Fitzgerald M."/>
            <person name="Abouelleil A."/>
            <person name="Alvarado L."/>
            <person name="Berlin A.M."/>
            <person name="Chapman S.B."/>
            <person name="Dewar J."/>
            <person name="Goldberg J."/>
            <person name="Griggs A."/>
            <person name="Gujja S."/>
            <person name="Hansen M."/>
            <person name="Howarth C."/>
            <person name="Imamovic A."/>
            <person name="Larimer J."/>
            <person name="McCowan C."/>
            <person name="Murphy C."/>
            <person name="Pearson M."/>
            <person name="Priest M."/>
            <person name="Roberts A."/>
            <person name="Saif S."/>
            <person name="Shea T."/>
            <person name="Sykes S."/>
            <person name="Wortman J."/>
            <person name="Nusbaum C."/>
            <person name="Birren B."/>
        </authorList>
    </citation>
    <scope>NUCLEOTIDE SEQUENCE [LARGE SCALE GENOMIC DNA]</scope>
    <source>
        <strain evidence="2">CBS 10118</strain>
    </source>
</reference>
<dbReference type="EMBL" id="CP144541">
    <property type="protein sequence ID" value="WVW80852.1"/>
    <property type="molecule type" value="Genomic_DNA"/>
</dbReference>
<evidence type="ECO:0000313" key="3">
    <source>
        <dbReference type="EMBL" id="WVW80852.1"/>
    </source>
</evidence>
<evidence type="ECO:0000313" key="4">
    <source>
        <dbReference type="Proteomes" id="UP000092730"/>
    </source>
</evidence>
<evidence type="ECO:0000256" key="1">
    <source>
        <dbReference type="SAM" id="MobiDB-lite"/>
    </source>
</evidence>
<name>A0A1B9GG55_9TREE</name>
<feature type="region of interest" description="Disordered" evidence="1">
    <location>
        <begin position="190"/>
        <end position="216"/>
    </location>
</feature>
<dbReference type="Proteomes" id="UP000092730">
    <property type="component" value="Chromosome 1"/>
</dbReference>
<keyword evidence="4" id="KW-1185">Reference proteome</keyword>
<accession>A0A1B9GG55</accession>
<reference evidence="2" key="3">
    <citation type="submission" date="2014-01" db="EMBL/GenBank/DDBJ databases">
        <title>Evolution of pathogenesis and genome organization in the Tremellales.</title>
        <authorList>
            <person name="Cuomo C."/>
            <person name="Litvintseva A."/>
            <person name="Heitman J."/>
            <person name="Chen Y."/>
            <person name="Sun S."/>
            <person name="Springer D."/>
            <person name="Dromer F."/>
            <person name="Young S."/>
            <person name="Zeng Q."/>
            <person name="Chapman S."/>
            <person name="Gujja S."/>
            <person name="Saif S."/>
            <person name="Birren B."/>
        </authorList>
    </citation>
    <scope>NUCLEOTIDE SEQUENCE</scope>
    <source>
        <strain evidence="2">CBS 10118</strain>
    </source>
</reference>
<reference evidence="3" key="4">
    <citation type="submission" date="2024-02" db="EMBL/GenBank/DDBJ databases">
        <title>Comparative genomics of Cryptococcus and Kwoniella reveals pathogenesis evolution and contrasting modes of karyotype evolution via chromosome fusion or intercentromeric recombination.</title>
        <authorList>
            <person name="Coelho M.A."/>
            <person name="David-Palma M."/>
            <person name="Shea T."/>
            <person name="Bowers K."/>
            <person name="McGinley-Smith S."/>
            <person name="Mohammad A.W."/>
            <person name="Gnirke A."/>
            <person name="Yurkov A.M."/>
            <person name="Nowrousian M."/>
            <person name="Sun S."/>
            <person name="Cuomo C.A."/>
            <person name="Heitman J."/>
        </authorList>
    </citation>
    <scope>NUCLEOTIDE SEQUENCE</scope>
    <source>
        <strain evidence="3">CBS 10118</strain>
    </source>
</reference>
<proteinExistence type="predicted"/>
<organism evidence="2">
    <name type="scientific">Kwoniella bestiolae CBS 10118</name>
    <dbReference type="NCBI Taxonomy" id="1296100"/>
    <lineage>
        <taxon>Eukaryota</taxon>
        <taxon>Fungi</taxon>
        <taxon>Dikarya</taxon>
        <taxon>Basidiomycota</taxon>
        <taxon>Agaricomycotina</taxon>
        <taxon>Tremellomycetes</taxon>
        <taxon>Tremellales</taxon>
        <taxon>Cryptococcaceae</taxon>
        <taxon>Kwoniella</taxon>
    </lineage>
</organism>
<dbReference type="AlphaFoldDB" id="A0A1B9GG55"/>
<feature type="compositionally biased region" description="Low complexity" evidence="1">
    <location>
        <begin position="26"/>
        <end position="36"/>
    </location>
</feature>
<dbReference type="EMBL" id="KI894018">
    <property type="protein sequence ID" value="OCF30019.1"/>
    <property type="molecule type" value="Genomic_DNA"/>
</dbReference>
<dbReference type="VEuPathDB" id="FungiDB:I302_01537"/>
<gene>
    <name evidence="2" type="ORF">I302_01537</name>
    <name evidence="3" type="ORF">I302_102842</name>
</gene>
<feature type="compositionally biased region" description="Low complexity" evidence="1">
    <location>
        <begin position="191"/>
        <end position="204"/>
    </location>
</feature>
<feature type="compositionally biased region" description="Basic and acidic residues" evidence="1">
    <location>
        <begin position="207"/>
        <end position="216"/>
    </location>
</feature>
<feature type="compositionally biased region" description="Basic and acidic residues" evidence="1">
    <location>
        <begin position="44"/>
        <end position="55"/>
    </location>
</feature>
<dbReference type="KEGG" id="kbi:30205936"/>
<sequence>MPFLHDAAPGSEVHPIDLTNENTPKSDSSSDSGSRSNYQSPNAEWDHDHDHDHRISPSVMYSAGSNPNLLDNSDHPFSFWDASYGDIDIGSELRNQDTDTARYSTAPDQLGRPRTHDDVSMSTVMDMDMDDVTSNLKAIQTDLMDYEPRQRELTRTTKETARRIYDQSVSVRETLKSLYEVMPRYAVQGVSPAPSNTTTPSNPTHIAQRDETKTNEEYKRRIENLETTNRELQDANREQELRSRVLQGEVAARDLELMRLRRD</sequence>
<reference evidence="3" key="2">
    <citation type="submission" date="2013-07" db="EMBL/GenBank/DDBJ databases">
        <authorList>
            <consortium name="The Broad Institute Genome Sequencing Platform"/>
            <person name="Cuomo C."/>
            <person name="Litvintseva A."/>
            <person name="Chen Y."/>
            <person name="Heitman J."/>
            <person name="Sun S."/>
            <person name="Springer D."/>
            <person name="Dromer F."/>
            <person name="Young S.K."/>
            <person name="Zeng Q."/>
            <person name="Gargeya S."/>
            <person name="Fitzgerald M."/>
            <person name="Abouelleil A."/>
            <person name="Alvarado L."/>
            <person name="Berlin A.M."/>
            <person name="Chapman S.B."/>
            <person name="Dewar J."/>
            <person name="Goldberg J."/>
            <person name="Griggs A."/>
            <person name="Gujja S."/>
            <person name="Hansen M."/>
            <person name="Howarth C."/>
            <person name="Imamovic A."/>
            <person name="Larimer J."/>
            <person name="McCowan C."/>
            <person name="Murphy C."/>
            <person name="Pearson M."/>
            <person name="Priest M."/>
            <person name="Roberts A."/>
            <person name="Saif S."/>
            <person name="Shea T."/>
            <person name="Sykes S."/>
            <person name="Wortman J."/>
            <person name="Nusbaum C."/>
            <person name="Birren B."/>
        </authorList>
    </citation>
    <scope>NUCLEOTIDE SEQUENCE</scope>
    <source>
        <strain evidence="3">CBS 10118</strain>
    </source>
</reference>
<protein>
    <submittedName>
        <fullName evidence="2">Uncharacterized protein</fullName>
    </submittedName>
</protein>
<evidence type="ECO:0000313" key="2">
    <source>
        <dbReference type="EMBL" id="OCF30019.1"/>
    </source>
</evidence>
<dbReference type="GeneID" id="30205936"/>